<sequence>MTSGGPGLDQTEWSGLLKGAQGGKLKLLKVDAGALRKIVSACEAFAADIKGLIDFLLREDNFPKFSWVYDNKAAGAHSNAALAAPRVTTLYSMKMLFDKFDDKRTVELVDILKNHQAIVTVMANTFGAAHKSFSKTDDDNASMFHPPAQGTNHWPEIAKFHATPSADWKSGPGLPTTAGSGVSFDTNAKGRIEGAIESGDSLSLLDFAAIAEMIERNGGNTFWMAGEWKALAVVWQRSVQKFTDEVDYVFKNQYWEGAGADRAVAFLDKYLQSTDTLQRGMESMSNVIGNTANFNVFIRSHQPLYEHYKYIDGSVSSVQNFTDVNDVLTRARTFWDKGDASSAQKGYRGGITQLAGYIPTFTDPNKMLGASGDLPGSYNYKDPTGNNGGGSGGGKGGGGTGGGKDGGGNNGGGTGSGKSGGGTGGGGEGKDTGGGAGSAGSKPPGSGSKPPGSGGGTESSSRPPSSAKDMVPGGATGPVVGATGPLSALTKALQQLASGMVSGPSLPFASGPWGASGPTGASGPFGFDIKPAGVGGGSAGGSAAGVGKPANPLEDKLFPRAAAPGNSAEAVTARAGVAPSAAMPYGGYPMGGGMGGGAPGGQQQQQQQRKRAAYLDSTEHLEEAVGEDPLSVRPIIDR</sequence>
<dbReference type="AlphaFoldDB" id="A0A511M9I6"/>
<reference evidence="2 3" key="1">
    <citation type="submission" date="2019-07" db="EMBL/GenBank/DDBJ databases">
        <title>Whole genome shotgun sequence of Nocardia ninae NBRC 108245.</title>
        <authorList>
            <person name="Hosoyama A."/>
            <person name="Uohara A."/>
            <person name="Ohji S."/>
            <person name="Ichikawa N."/>
        </authorList>
    </citation>
    <scope>NUCLEOTIDE SEQUENCE [LARGE SCALE GENOMIC DNA]</scope>
    <source>
        <strain evidence="2 3">NBRC 108245</strain>
    </source>
</reference>
<dbReference type="EMBL" id="BJXA01000005">
    <property type="protein sequence ID" value="GEM36768.1"/>
    <property type="molecule type" value="Genomic_DNA"/>
</dbReference>
<dbReference type="OrthoDB" id="4571991at2"/>
<feature type="compositionally biased region" description="Gly residues" evidence="1">
    <location>
        <begin position="591"/>
        <end position="600"/>
    </location>
</feature>
<feature type="compositionally biased region" description="Low complexity" evidence="1">
    <location>
        <begin position="439"/>
        <end position="451"/>
    </location>
</feature>
<protein>
    <recommendedName>
        <fullName evidence="4">PPE family domain-containing protein</fullName>
    </recommendedName>
</protein>
<name>A0A511M9I6_9NOCA</name>
<dbReference type="Proteomes" id="UP000321424">
    <property type="component" value="Unassembled WGS sequence"/>
</dbReference>
<feature type="region of interest" description="Disordered" evidence="1">
    <location>
        <begin position="591"/>
        <end position="638"/>
    </location>
</feature>
<evidence type="ECO:0000313" key="3">
    <source>
        <dbReference type="Proteomes" id="UP000321424"/>
    </source>
</evidence>
<organism evidence="2 3">
    <name type="scientific">Nocardia ninae NBRC 108245</name>
    <dbReference type="NCBI Taxonomy" id="1210091"/>
    <lineage>
        <taxon>Bacteria</taxon>
        <taxon>Bacillati</taxon>
        <taxon>Actinomycetota</taxon>
        <taxon>Actinomycetes</taxon>
        <taxon>Mycobacteriales</taxon>
        <taxon>Nocardiaceae</taxon>
        <taxon>Nocardia</taxon>
    </lineage>
</organism>
<comment type="caution">
    <text evidence="2">The sequence shown here is derived from an EMBL/GenBank/DDBJ whole genome shotgun (WGS) entry which is preliminary data.</text>
</comment>
<feature type="region of interest" description="Disordered" evidence="1">
    <location>
        <begin position="379"/>
        <end position="479"/>
    </location>
</feature>
<feature type="compositionally biased region" description="Gly residues" evidence="1">
    <location>
        <begin position="386"/>
        <end position="438"/>
    </location>
</feature>
<evidence type="ECO:0000313" key="2">
    <source>
        <dbReference type="EMBL" id="GEM36768.1"/>
    </source>
</evidence>
<dbReference type="RefSeq" id="WP_147128997.1">
    <property type="nucleotide sequence ID" value="NZ_BJXA01000005.1"/>
</dbReference>
<evidence type="ECO:0008006" key="4">
    <source>
        <dbReference type="Google" id="ProtNLM"/>
    </source>
</evidence>
<proteinExistence type="predicted"/>
<gene>
    <name evidence="2" type="ORF">NN4_12870</name>
</gene>
<evidence type="ECO:0000256" key="1">
    <source>
        <dbReference type="SAM" id="MobiDB-lite"/>
    </source>
</evidence>
<keyword evidence="3" id="KW-1185">Reference proteome</keyword>
<accession>A0A511M9I6</accession>